<organism evidence="2 3">
    <name type="scientific">Maritalea porphyrae</name>
    <dbReference type="NCBI Taxonomy" id="880732"/>
    <lineage>
        <taxon>Bacteria</taxon>
        <taxon>Pseudomonadati</taxon>
        <taxon>Pseudomonadota</taxon>
        <taxon>Alphaproteobacteria</taxon>
        <taxon>Hyphomicrobiales</taxon>
        <taxon>Devosiaceae</taxon>
        <taxon>Maritalea</taxon>
    </lineage>
</organism>
<dbReference type="InterPro" id="IPR000073">
    <property type="entry name" value="AB_hydrolase_1"/>
</dbReference>
<dbReference type="Gene3D" id="3.40.50.1820">
    <property type="entry name" value="alpha/beta hydrolase"/>
    <property type="match status" value="1"/>
</dbReference>
<evidence type="ECO:0000313" key="3">
    <source>
        <dbReference type="Proteomes" id="UP001161405"/>
    </source>
</evidence>
<protein>
    <recommendedName>
        <fullName evidence="1">AB hydrolase-1 domain-containing protein</fullName>
    </recommendedName>
</protein>
<reference evidence="2" key="2">
    <citation type="submission" date="2023-01" db="EMBL/GenBank/DDBJ databases">
        <title>Draft genome sequence of Maritalea porphyrae strain NBRC 107169.</title>
        <authorList>
            <person name="Sun Q."/>
            <person name="Mori K."/>
        </authorList>
    </citation>
    <scope>NUCLEOTIDE SEQUENCE</scope>
    <source>
        <strain evidence="2">NBRC 107169</strain>
    </source>
</reference>
<dbReference type="SUPFAM" id="SSF53474">
    <property type="entry name" value="alpha/beta-Hydrolases"/>
    <property type="match status" value="1"/>
</dbReference>
<reference evidence="2" key="1">
    <citation type="journal article" date="2014" name="Int. J. Syst. Evol. Microbiol.">
        <title>Complete genome of a new Firmicutes species belonging to the dominant human colonic microbiota ('Ruminococcus bicirculans') reveals two chromosomes and a selective capacity to utilize plant glucans.</title>
        <authorList>
            <consortium name="NISC Comparative Sequencing Program"/>
            <person name="Wegmann U."/>
            <person name="Louis P."/>
            <person name="Goesmann A."/>
            <person name="Henrissat B."/>
            <person name="Duncan S.H."/>
            <person name="Flint H.J."/>
        </authorList>
    </citation>
    <scope>NUCLEOTIDE SEQUENCE</scope>
    <source>
        <strain evidence="2">NBRC 107169</strain>
    </source>
</reference>
<evidence type="ECO:0000259" key="1">
    <source>
        <dbReference type="Pfam" id="PF00561"/>
    </source>
</evidence>
<accession>A0ABQ5USV2</accession>
<feature type="domain" description="AB hydrolase-1" evidence="1">
    <location>
        <begin position="42"/>
        <end position="148"/>
    </location>
</feature>
<comment type="caution">
    <text evidence="2">The sequence shown here is derived from an EMBL/GenBank/DDBJ whole genome shotgun (WGS) entry which is preliminary data.</text>
</comment>
<dbReference type="RefSeq" id="WP_284364933.1">
    <property type="nucleotide sequence ID" value="NZ_BSNI01000002.1"/>
</dbReference>
<keyword evidence="3" id="KW-1185">Reference proteome</keyword>
<proteinExistence type="predicted"/>
<dbReference type="Proteomes" id="UP001161405">
    <property type="component" value="Unassembled WGS sequence"/>
</dbReference>
<gene>
    <name evidence="2" type="ORF">GCM10007879_24450</name>
</gene>
<dbReference type="InterPro" id="IPR029058">
    <property type="entry name" value="AB_hydrolase_fold"/>
</dbReference>
<dbReference type="Pfam" id="PF00561">
    <property type="entry name" value="Abhydrolase_1"/>
    <property type="match status" value="1"/>
</dbReference>
<sequence>MDLDLSLRQEKTPARMISVRNGARQIAVRLSGDFDDATRLPIVCLAGYHRNMSDFFAFADKFSEFSAKNWPIVRVDLLGRGLASHAPKAEDYSTLDDASDMAEMCRALGIHKAIWFGQSHGGNVIMAIGSKTPTLVGAAIMCDAGALISAQGLVRLRNNLKFLSKIRNQEDALLAVRQILSADYPALGAGKLDSIGGRTHGWNKKRRRLEPRFDWRLMERLEAFDNDDVLNANWEMFDSLSQVPMLLMRTRNTDLMRADVYQRMLNRRPDAISLEIEGEGSPALLEHAEEMGAIAEFVMHINKNLLS</sequence>
<evidence type="ECO:0000313" key="2">
    <source>
        <dbReference type="EMBL" id="GLQ18196.1"/>
    </source>
</evidence>
<name>A0ABQ5USV2_9HYPH</name>
<dbReference type="EMBL" id="BSNI01000002">
    <property type="protein sequence ID" value="GLQ18196.1"/>
    <property type="molecule type" value="Genomic_DNA"/>
</dbReference>